<dbReference type="Proteomes" id="UP000662904">
    <property type="component" value="Chromosome"/>
</dbReference>
<dbReference type="KEGG" id="kme:H0A61_00773"/>
<dbReference type="RefSeq" id="WP_206708665.1">
    <property type="nucleotide sequence ID" value="NZ_CP059066.1"/>
</dbReference>
<evidence type="ECO:0000256" key="1">
    <source>
        <dbReference type="ARBA" id="ARBA00022737"/>
    </source>
</evidence>
<keyword evidence="2" id="KW-0812">Transmembrane</keyword>
<dbReference type="InterPro" id="IPR001119">
    <property type="entry name" value="SLH_dom"/>
</dbReference>
<dbReference type="GO" id="GO:0008810">
    <property type="term" value="F:cellulase activity"/>
    <property type="evidence" value="ECO:0007669"/>
    <property type="project" value="UniProtKB-EC"/>
</dbReference>
<keyword evidence="5" id="KW-1185">Reference proteome</keyword>
<name>A0A8A0RJ27_9FIRM</name>
<dbReference type="InterPro" id="IPR051465">
    <property type="entry name" value="Cell_Envelope_Struct_Comp"/>
</dbReference>
<feature type="transmembrane region" description="Helical" evidence="2">
    <location>
        <begin position="32"/>
        <end position="48"/>
    </location>
</feature>
<evidence type="ECO:0000313" key="5">
    <source>
        <dbReference type="Proteomes" id="UP000662904"/>
    </source>
</evidence>
<keyword evidence="4" id="KW-0326">Glycosidase</keyword>
<reference evidence="4" key="1">
    <citation type="submission" date="2020-07" db="EMBL/GenBank/DDBJ databases">
        <title>Koleobacter methoxysyntrophicus gen. nov., sp. nov., a novel anaerobic bacterium isolated from deep subsurface oil field and proposal of Koleobacterales ord. nov. in the phylum Firmicutes.</title>
        <authorList>
            <person name="Sakamoto S."/>
            <person name="Tamaki H."/>
        </authorList>
    </citation>
    <scope>NUCLEOTIDE SEQUENCE</scope>
    <source>
        <strain evidence="4">NRmbB1</strain>
    </source>
</reference>
<dbReference type="PROSITE" id="PS51272">
    <property type="entry name" value="SLH"/>
    <property type="match status" value="3"/>
</dbReference>
<keyword evidence="2" id="KW-1133">Transmembrane helix</keyword>
<dbReference type="EC" id="3.2.1.4" evidence="4"/>
<feature type="domain" description="SLH" evidence="3">
    <location>
        <begin position="113"/>
        <end position="176"/>
    </location>
</feature>
<keyword evidence="4" id="KW-0378">Hydrolase</keyword>
<sequence>MGKLYLERGEILAHFLEPGKLLIYLCKNRKKLIIILTIFSLIILPAVVRAESLWDIKNHWAQRELSQLVTRGIIKGYGDGSFKPEERVTRAQFAKMIVSALGHEQDAVILKEVPSKFADVPVTHWANGYITAAWELGIIKGDDKGNFFPDENIKRTEITAMIVRALNLEKEAQDLKTQENTLRYKDAGDIPLWAVGYVNIATKLGIITGMPDNTFRPNEYATRAQGGILVQRMMKKLHGIYHYYGVVEEWDGTKNTLTLNINDTTAVFDISPDTSVFINEKKGDIRDLEPLYEAFIILNPEDKVGFIDSYYIDDRGKLSEINLRDSKISYIKGEMPVEAYITPFTVIYRNGERIELDSAQEGDNAYIVYSKSTGKVRILKLFTDGSER</sequence>
<evidence type="ECO:0000259" key="3">
    <source>
        <dbReference type="PROSITE" id="PS51272"/>
    </source>
</evidence>
<keyword evidence="1" id="KW-0677">Repeat</keyword>
<dbReference type="AlphaFoldDB" id="A0A8A0RJ27"/>
<proteinExistence type="predicted"/>
<accession>A0A8A0RJ27</accession>
<dbReference type="Pfam" id="PF00395">
    <property type="entry name" value="SLH"/>
    <property type="match status" value="3"/>
</dbReference>
<evidence type="ECO:0000313" key="4">
    <source>
        <dbReference type="EMBL" id="QSQ08451.1"/>
    </source>
</evidence>
<protein>
    <submittedName>
        <fullName evidence="4">Endoglucanase</fullName>
        <ecNumber evidence="4">3.2.1.4</ecNumber>
    </submittedName>
</protein>
<dbReference type="PANTHER" id="PTHR43308">
    <property type="entry name" value="OUTER MEMBRANE PROTEIN ALPHA-RELATED"/>
    <property type="match status" value="1"/>
</dbReference>
<dbReference type="PANTHER" id="PTHR43308:SF5">
    <property type="entry name" value="S-LAYER PROTEIN _ PEPTIDOGLYCAN ENDO-BETA-N-ACETYLGLUCOSAMINIDASE"/>
    <property type="match status" value="1"/>
</dbReference>
<feature type="domain" description="SLH" evidence="3">
    <location>
        <begin position="48"/>
        <end position="111"/>
    </location>
</feature>
<evidence type="ECO:0000256" key="2">
    <source>
        <dbReference type="SAM" id="Phobius"/>
    </source>
</evidence>
<organism evidence="4 5">
    <name type="scientific">Koleobacter methoxysyntrophicus</name>
    <dbReference type="NCBI Taxonomy" id="2751313"/>
    <lineage>
        <taxon>Bacteria</taxon>
        <taxon>Bacillati</taxon>
        <taxon>Bacillota</taxon>
        <taxon>Clostridia</taxon>
        <taxon>Koleobacterales</taxon>
        <taxon>Koleobacteraceae</taxon>
        <taxon>Koleobacter</taxon>
    </lineage>
</organism>
<feature type="domain" description="SLH" evidence="3">
    <location>
        <begin position="181"/>
        <end position="244"/>
    </location>
</feature>
<keyword evidence="2" id="KW-0472">Membrane</keyword>
<dbReference type="EMBL" id="CP059066">
    <property type="protein sequence ID" value="QSQ08451.1"/>
    <property type="molecule type" value="Genomic_DNA"/>
</dbReference>
<gene>
    <name evidence="4" type="ORF">H0A61_00773</name>
</gene>